<dbReference type="PROSITE" id="PS51257">
    <property type="entry name" value="PROKAR_LIPOPROTEIN"/>
    <property type="match status" value="1"/>
</dbReference>
<dbReference type="RefSeq" id="WP_310094444.1">
    <property type="nucleotide sequence ID" value="NZ_JAVDTT010000003.1"/>
</dbReference>
<dbReference type="Proteomes" id="UP001254759">
    <property type="component" value="Unassembled WGS sequence"/>
</dbReference>
<evidence type="ECO:0000313" key="3">
    <source>
        <dbReference type="Proteomes" id="UP001254759"/>
    </source>
</evidence>
<name>A0ABU1RX06_9GAMM</name>
<comment type="caution">
    <text evidence="2">The sequence shown here is derived from an EMBL/GenBank/DDBJ whole genome shotgun (WGS) entry which is preliminary data.</text>
</comment>
<feature type="signal peptide" evidence="1">
    <location>
        <begin position="1"/>
        <end position="23"/>
    </location>
</feature>
<dbReference type="EMBL" id="JAVDTT010000003">
    <property type="protein sequence ID" value="MDR6842435.1"/>
    <property type="molecule type" value="Genomic_DNA"/>
</dbReference>
<feature type="chain" id="PRO_5045212775" description="Lipoprotein" evidence="1">
    <location>
        <begin position="24"/>
        <end position="79"/>
    </location>
</feature>
<evidence type="ECO:0000256" key="1">
    <source>
        <dbReference type="SAM" id="SignalP"/>
    </source>
</evidence>
<keyword evidence="3" id="KW-1185">Reference proteome</keyword>
<organism evidence="2 3">
    <name type="scientific">Pseudoxanthomonas sacheonensis</name>
    <dbReference type="NCBI Taxonomy" id="443615"/>
    <lineage>
        <taxon>Bacteria</taxon>
        <taxon>Pseudomonadati</taxon>
        <taxon>Pseudomonadota</taxon>
        <taxon>Gammaproteobacteria</taxon>
        <taxon>Lysobacterales</taxon>
        <taxon>Lysobacteraceae</taxon>
        <taxon>Pseudoxanthomonas</taxon>
    </lineage>
</organism>
<sequence length="79" mass="8813">MKTLLRITALSLGLLLLVGCASTQKTTYRDTVPKQQVMEYTGHDARYMAMVEEMAKERGIQVVWVNPPRKHAPAVAAVE</sequence>
<accession>A0ABU1RX06</accession>
<proteinExistence type="predicted"/>
<reference evidence="2 3" key="1">
    <citation type="submission" date="2023-07" db="EMBL/GenBank/DDBJ databases">
        <title>Sorghum-associated microbial communities from plants grown in Nebraska, USA.</title>
        <authorList>
            <person name="Schachtman D."/>
        </authorList>
    </citation>
    <scope>NUCLEOTIDE SEQUENCE [LARGE SCALE GENOMIC DNA]</scope>
    <source>
        <strain evidence="2 3">BE107</strain>
    </source>
</reference>
<keyword evidence="1" id="KW-0732">Signal</keyword>
<evidence type="ECO:0008006" key="4">
    <source>
        <dbReference type="Google" id="ProtNLM"/>
    </source>
</evidence>
<gene>
    <name evidence="2" type="ORF">J2W94_002729</name>
</gene>
<evidence type="ECO:0000313" key="2">
    <source>
        <dbReference type="EMBL" id="MDR6842435.1"/>
    </source>
</evidence>
<protein>
    <recommendedName>
        <fullName evidence="4">Lipoprotein</fullName>
    </recommendedName>
</protein>